<feature type="transmembrane region" description="Helical" evidence="1">
    <location>
        <begin position="12"/>
        <end position="33"/>
    </location>
</feature>
<protein>
    <submittedName>
        <fullName evidence="2">Uncharacterized protein</fullName>
    </submittedName>
</protein>
<proteinExistence type="predicted"/>
<name>A0A497EKE7_9CREN</name>
<evidence type="ECO:0000313" key="2">
    <source>
        <dbReference type="EMBL" id="RLE46805.1"/>
    </source>
</evidence>
<dbReference type="Proteomes" id="UP000278475">
    <property type="component" value="Unassembled WGS sequence"/>
</dbReference>
<evidence type="ECO:0000256" key="1">
    <source>
        <dbReference type="SAM" id="Phobius"/>
    </source>
</evidence>
<sequence>MRLLERLESKEVASGFIGGIFVGLVEVVVHLYVMLSFREEVMKELSFVTGVYGVFFDISSLYGTTLLIGSVVLFILSIIAGIFFGTIIEKVGMGLVKVVGLSLVFGLGFGLTINIPVLNRSTILFINLILWLTFSAVFCIVYNKIVR</sequence>
<reference evidence="2 3" key="1">
    <citation type="submission" date="2018-06" db="EMBL/GenBank/DDBJ databases">
        <title>Extensive metabolic versatility and redundancy in microbially diverse, dynamic hydrothermal sediments.</title>
        <authorList>
            <person name="Dombrowski N."/>
            <person name="Teske A."/>
            <person name="Baker B.J."/>
        </authorList>
    </citation>
    <scope>NUCLEOTIDE SEQUENCE [LARGE SCALE GENOMIC DNA]</scope>
    <source>
        <strain evidence="2">B66_G16</strain>
    </source>
</reference>
<keyword evidence="1" id="KW-1133">Transmembrane helix</keyword>
<feature type="transmembrane region" description="Helical" evidence="1">
    <location>
        <begin position="123"/>
        <end position="142"/>
    </location>
</feature>
<evidence type="ECO:0000313" key="3">
    <source>
        <dbReference type="Proteomes" id="UP000278475"/>
    </source>
</evidence>
<accession>A0A497EKE7</accession>
<keyword evidence="1" id="KW-0812">Transmembrane</keyword>
<comment type="caution">
    <text evidence="2">The sequence shown here is derived from an EMBL/GenBank/DDBJ whole genome shotgun (WGS) entry which is preliminary data.</text>
</comment>
<dbReference type="AlphaFoldDB" id="A0A497EKE7"/>
<keyword evidence="1" id="KW-0472">Membrane</keyword>
<dbReference type="EMBL" id="QMQV01000165">
    <property type="protein sequence ID" value="RLE46805.1"/>
    <property type="molecule type" value="Genomic_DNA"/>
</dbReference>
<feature type="transmembrane region" description="Helical" evidence="1">
    <location>
        <begin position="68"/>
        <end position="88"/>
    </location>
</feature>
<organism evidence="2 3">
    <name type="scientific">Thermoproteota archaeon</name>
    <dbReference type="NCBI Taxonomy" id="2056631"/>
    <lineage>
        <taxon>Archaea</taxon>
        <taxon>Thermoproteota</taxon>
    </lineage>
</organism>
<gene>
    <name evidence="2" type="ORF">DRJ31_09640</name>
</gene>
<feature type="transmembrane region" description="Helical" evidence="1">
    <location>
        <begin position="95"/>
        <end position="117"/>
    </location>
</feature>